<sequence>MNGRKMRFLMIGAGMSGILAAIKLREAGHDDVIVLEKADQLGGTWRDNRYPGLTCDVPAHAYTYSFAPNPEWSRFFAGADEIRAYFEKVARDHGILPLIRFNREVIDLSWEGGEWRAATGVGEDYVADVVIVASGPLHHPRMPDIEGLESFAGQAMHTARWDDSVALDGKRVGVIGCGSTGVQMVSALADRAARLVHFQRNPQWIMPVVDFAYTDAEREAFRNDPSLVDAIRYDPEYEGNVQRFTMGIIDPDSEAMHAIEELCRVNLEQSVADPVLREQLRPNYRAACKRLIYSPNYYERVQLPAVVVETGGIERIEPAGVRMKDGTLHELDVLALATGFDAQKFIRPTTVRGRDGLTLDEAWEDHASAYMAITIPDFPNMFFLNGPTSPVGNFSLIDVAERQWSFVAALIAELASGACDEISASAEAMAAYDTRRTAAAAGTIFASGCSSWYLDKNGVPMTWPWSYQAFADAMANPVLADMDCRVAARAAA</sequence>
<evidence type="ECO:0000256" key="1">
    <source>
        <dbReference type="ARBA" id="ARBA00022630"/>
    </source>
</evidence>
<dbReference type="PANTHER" id="PTHR42877">
    <property type="entry name" value="L-ORNITHINE N(5)-MONOOXYGENASE-RELATED"/>
    <property type="match status" value="1"/>
</dbReference>
<evidence type="ECO:0000313" key="5">
    <source>
        <dbReference type="Proteomes" id="UP000439522"/>
    </source>
</evidence>
<name>A0A6I4TDW1_9SPHN</name>
<dbReference type="Gene3D" id="3.50.50.60">
    <property type="entry name" value="FAD/NAD(P)-binding domain"/>
    <property type="match status" value="2"/>
</dbReference>
<dbReference type="Pfam" id="PF00743">
    <property type="entry name" value="FMO-like"/>
    <property type="match status" value="1"/>
</dbReference>
<dbReference type="GO" id="GO:0050660">
    <property type="term" value="F:flavin adenine dinucleotide binding"/>
    <property type="evidence" value="ECO:0007669"/>
    <property type="project" value="InterPro"/>
</dbReference>
<dbReference type="PRINTS" id="PR00411">
    <property type="entry name" value="PNDRDTASEI"/>
</dbReference>
<dbReference type="EMBL" id="WTZA01000001">
    <property type="protein sequence ID" value="MXO74330.1"/>
    <property type="molecule type" value="Genomic_DNA"/>
</dbReference>
<comment type="caution">
    <text evidence="4">The sequence shown here is derived from an EMBL/GenBank/DDBJ whole genome shotgun (WGS) entry which is preliminary data.</text>
</comment>
<dbReference type="Proteomes" id="UP000439522">
    <property type="component" value="Unassembled WGS sequence"/>
</dbReference>
<protein>
    <submittedName>
        <fullName evidence="4">NAD(P)-binding protein</fullName>
    </submittedName>
</protein>
<dbReference type="PANTHER" id="PTHR42877:SF4">
    <property type="entry name" value="FAD_NAD(P)-BINDING DOMAIN-CONTAINING PROTEIN-RELATED"/>
    <property type="match status" value="1"/>
</dbReference>
<dbReference type="AlphaFoldDB" id="A0A6I4TDW1"/>
<keyword evidence="5" id="KW-1185">Reference proteome</keyword>
<dbReference type="PRINTS" id="PR00368">
    <property type="entry name" value="FADPNR"/>
</dbReference>
<evidence type="ECO:0000256" key="3">
    <source>
        <dbReference type="ARBA" id="ARBA00023002"/>
    </source>
</evidence>
<evidence type="ECO:0000313" key="4">
    <source>
        <dbReference type="EMBL" id="MXO74330.1"/>
    </source>
</evidence>
<dbReference type="OrthoDB" id="312624at2"/>
<keyword evidence="3" id="KW-0560">Oxidoreductase</keyword>
<keyword evidence="2" id="KW-0274">FAD</keyword>
<reference evidence="4 5" key="1">
    <citation type="submission" date="2019-12" db="EMBL/GenBank/DDBJ databases">
        <title>Genomic-based taxomic classification of the family Erythrobacteraceae.</title>
        <authorList>
            <person name="Xu L."/>
        </authorList>
    </citation>
    <scope>NUCLEOTIDE SEQUENCE [LARGE SCALE GENOMIC DNA]</scope>
    <source>
        <strain evidence="4 5">100921-2</strain>
    </source>
</reference>
<organism evidence="4 5">
    <name type="scientific">Tsuneonella aeria</name>
    <dbReference type="NCBI Taxonomy" id="1837929"/>
    <lineage>
        <taxon>Bacteria</taxon>
        <taxon>Pseudomonadati</taxon>
        <taxon>Pseudomonadota</taxon>
        <taxon>Alphaproteobacteria</taxon>
        <taxon>Sphingomonadales</taxon>
        <taxon>Erythrobacteraceae</taxon>
        <taxon>Tsuneonella</taxon>
    </lineage>
</organism>
<accession>A0A6I4TDW1</accession>
<dbReference type="InterPro" id="IPR036188">
    <property type="entry name" value="FAD/NAD-bd_sf"/>
</dbReference>
<dbReference type="GO" id="GO:0050661">
    <property type="term" value="F:NADP binding"/>
    <property type="evidence" value="ECO:0007669"/>
    <property type="project" value="InterPro"/>
</dbReference>
<dbReference type="InterPro" id="IPR051209">
    <property type="entry name" value="FAD-bind_Monooxygenase_sf"/>
</dbReference>
<dbReference type="GO" id="GO:0004499">
    <property type="term" value="F:N,N-dimethylaniline monooxygenase activity"/>
    <property type="evidence" value="ECO:0007669"/>
    <property type="project" value="InterPro"/>
</dbReference>
<keyword evidence="1" id="KW-0285">Flavoprotein</keyword>
<dbReference type="InterPro" id="IPR020946">
    <property type="entry name" value="Flavin_mOase-like"/>
</dbReference>
<gene>
    <name evidence="4" type="ORF">GRI40_03710</name>
</gene>
<dbReference type="SUPFAM" id="SSF51905">
    <property type="entry name" value="FAD/NAD(P)-binding domain"/>
    <property type="match status" value="2"/>
</dbReference>
<evidence type="ECO:0000256" key="2">
    <source>
        <dbReference type="ARBA" id="ARBA00022827"/>
    </source>
</evidence>
<proteinExistence type="predicted"/>